<reference evidence="1 2" key="1">
    <citation type="submission" date="2024-09" db="EMBL/GenBank/DDBJ databases">
        <authorList>
            <person name="Sun Q."/>
            <person name="Mori K."/>
        </authorList>
    </citation>
    <scope>NUCLEOTIDE SEQUENCE [LARGE SCALE GENOMIC DNA]</scope>
    <source>
        <strain evidence="1 2">CGMCC 1.12926</strain>
    </source>
</reference>
<protein>
    <submittedName>
        <fullName evidence="1">Uncharacterized protein</fullName>
    </submittedName>
</protein>
<evidence type="ECO:0000313" key="2">
    <source>
        <dbReference type="Proteomes" id="UP001589734"/>
    </source>
</evidence>
<organism evidence="1 2">
    <name type="scientific">Flavobacterium procerum</name>
    <dbReference type="NCBI Taxonomy" id="1455569"/>
    <lineage>
        <taxon>Bacteria</taxon>
        <taxon>Pseudomonadati</taxon>
        <taxon>Bacteroidota</taxon>
        <taxon>Flavobacteriia</taxon>
        <taxon>Flavobacteriales</taxon>
        <taxon>Flavobacteriaceae</taxon>
        <taxon>Flavobacterium</taxon>
    </lineage>
</organism>
<comment type="caution">
    <text evidence="1">The sequence shown here is derived from an EMBL/GenBank/DDBJ whole genome shotgun (WGS) entry which is preliminary data.</text>
</comment>
<gene>
    <name evidence="1" type="ORF">ACFFLS_21580</name>
</gene>
<sequence length="81" mass="9651">MKMRIEAYKTDIKTKEDAGFILLLLQFVISDCKMNFDLKDQDHILKIETRRNIKELVYGVFSKQGFYCQKLNTSKVWTKKN</sequence>
<dbReference type="EMBL" id="JBHLYW010000022">
    <property type="protein sequence ID" value="MFC0079653.1"/>
    <property type="molecule type" value="Genomic_DNA"/>
</dbReference>
<dbReference type="RefSeq" id="WP_379687369.1">
    <property type="nucleotide sequence ID" value="NZ_JBHLYW010000022.1"/>
</dbReference>
<accession>A0ABV6BW25</accession>
<dbReference type="Proteomes" id="UP001589734">
    <property type="component" value="Unassembled WGS sequence"/>
</dbReference>
<keyword evidence="2" id="KW-1185">Reference proteome</keyword>
<evidence type="ECO:0000313" key="1">
    <source>
        <dbReference type="EMBL" id="MFC0079653.1"/>
    </source>
</evidence>
<proteinExistence type="predicted"/>
<name>A0ABV6BW25_9FLAO</name>